<dbReference type="EMBL" id="JACATZ010000003">
    <property type="protein sequence ID" value="NWJ47627.1"/>
    <property type="molecule type" value="Genomic_DNA"/>
</dbReference>
<evidence type="ECO:0000259" key="10">
    <source>
        <dbReference type="PROSITE" id="PS50110"/>
    </source>
</evidence>
<dbReference type="SMART" id="SM00387">
    <property type="entry name" value="HATPase_c"/>
    <property type="match status" value="1"/>
</dbReference>
<dbReference type="SUPFAM" id="SSF52172">
    <property type="entry name" value="CheY-like"/>
    <property type="match status" value="1"/>
</dbReference>
<dbReference type="Pfam" id="PF13426">
    <property type="entry name" value="PAS_9"/>
    <property type="match status" value="1"/>
</dbReference>
<keyword evidence="4" id="KW-0808">Transferase</keyword>
<dbReference type="SUPFAM" id="SSF55874">
    <property type="entry name" value="ATPase domain of HSP90 chaperone/DNA topoisomerase II/histidine kinase"/>
    <property type="match status" value="1"/>
</dbReference>
<comment type="catalytic activity">
    <reaction evidence="1">
        <text>ATP + protein L-histidine = ADP + protein N-phospho-L-histidine.</text>
        <dbReference type="EC" id="2.7.13.3"/>
    </reaction>
</comment>
<dbReference type="InterPro" id="IPR036890">
    <property type="entry name" value="HATPase_C_sf"/>
</dbReference>
<reference evidence="13 15" key="1">
    <citation type="submission" date="2020-06" db="EMBL/GenBank/DDBJ databases">
        <title>Anoxygenic phototrophic Chloroflexota member uses a Type I reaction center.</title>
        <authorList>
            <person name="Tsuji J.M."/>
            <person name="Shaw N.A."/>
            <person name="Nagashima S."/>
            <person name="Venkiteswaran J."/>
            <person name="Schiff S.L."/>
            <person name="Hanada S."/>
            <person name="Tank M."/>
            <person name="Neufeld J.D."/>
        </authorList>
    </citation>
    <scope>NUCLEOTIDE SEQUENCE [LARGE SCALE GENOMIC DNA]</scope>
    <source>
        <strain evidence="13">L227-S17</strain>
    </source>
</reference>
<gene>
    <name evidence="13" type="ORF">HXX08_17370</name>
    <name evidence="14" type="ORF">OZ401_003158</name>
</gene>
<dbReference type="InterPro" id="IPR001789">
    <property type="entry name" value="Sig_transdc_resp-reg_receiver"/>
</dbReference>
<evidence type="ECO:0000256" key="5">
    <source>
        <dbReference type="ARBA" id="ARBA00022777"/>
    </source>
</evidence>
<dbReference type="PANTHER" id="PTHR43304:SF1">
    <property type="entry name" value="PAC DOMAIN-CONTAINING PROTEIN"/>
    <property type="match status" value="1"/>
</dbReference>
<dbReference type="InterPro" id="IPR005467">
    <property type="entry name" value="His_kinase_dom"/>
</dbReference>
<dbReference type="RefSeq" id="WP_341471417.1">
    <property type="nucleotide sequence ID" value="NZ_CP128400.1"/>
</dbReference>
<feature type="domain" description="PAS" evidence="11">
    <location>
        <begin position="148"/>
        <end position="211"/>
    </location>
</feature>
<feature type="domain" description="PAC" evidence="12">
    <location>
        <begin position="733"/>
        <end position="785"/>
    </location>
</feature>
<feature type="domain" description="PAS" evidence="11">
    <location>
        <begin position="534"/>
        <end position="604"/>
    </location>
</feature>
<dbReference type="InterPro" id="IPR013655">
    <property type="entry name" value="PAS_fold_3"/>
</dbReference>
<dbReference type="CDD" id="cd00130">
    <property type="entry name" value="PAS"/>
    <property type="match status" value="6"/>
</dbReference>
<feature type="domain" description="Histidine kinase" evidence="9">
    <location>
        <begin position="928"/>
        <end position="1144"/>
    </location>
</feature>
<dbReference type="InterPro" id="IPR052162">
    <property type="entry name" value="Sensor_kinase/Photoreceptor"/>
</dbReference>
<keyword evidence="16" id="KW-1185">Reference proteome</keyword>
<feature type="domain" description="PAC" evidence="12">
    <location>
        <begin position="858"/>
        <end position="911"/>
    </location>
</feature>
<dbReference type="PROSITE" id="PS50110">
    <property type="entry name" value="RESPONSE_REGULATORY"/>
    <property type="match status" value="1"/>
</dbReference>
<accession>A0A8T7M677</accession>
<dbReference type="InterPro" id="IPR004358">
    <property type="entry name" value="Sig_transdc_His_kin-like_C"/>
</dbReference>
<dbReference type="PROSITE" id="PS50109">
    <property type="entry name" value="HIS_KIN"/>
    <property type="match status" value="1"/>
</dbReference>
<reference evidence="14" key="2">
    <citation type="journal article" date="2024" name="Nature">
        <title>Anoxygenic phototroph of the Chloroflexota uses a type I reaction centre.</title>
        <authorList>
            <person name="Tsuji J.M."/>
            <person name="Shaw N.A."/>
            <person name="Nagashima S."/>
            <person name="Venkiteswaran J.J."/>
            <person name="Schiff S.L."/>
            <person name="Watanabe T."/>
            <person name="Fukui M."/>
            <person name="Hanada S."/>
            <person name="Tank M."/>
            <person name="Neufeld J.D."/>
        </authorList>
    </citation>
    <scope>NUCLEOTIDE SEQUENCE</scope>
    <source>
        <strain evidence="14">L227-S17</strain>
    </source>
</reference>
<proteinExistence type="predicted"/>
<dbReference type="InterPro" id="IPR011006">
    <property type="entry name" value="CheY-like_superfamily"/>
</dbReference>
<dbReference type="InterPro" id="IPR000700">
    <property type="entry name" value="PAS-assoc_C"/>
</dbReference>
<keyword evidence="6" id="KW-0902">Two-component regulatory system</keyword>
<dbReference type="GO" id="GO:0006355">
    <property type="term" value="P:regulation of DNA-templated transcription"/>
    <property type="evidence" value="ECO:0007669"/>
    <property type="project" value="InterPro"/>
</dbReference>
<keyword evidence="5" id="KW-0418">Kinase</keyword>
<evidence type="ECO:0000313" key="15">
    <source>
        <dbReference type="Proteomes" id="UP000521676"/>
    </source>
</evidence>
<dbReference type="PROSITE" id="PS50112">
    <property type="entry name" value="PAS"/>
    <property type="match status" value="6"/>
</dbReference>
<evidence type="ECO:0000313" key="14">
    <source>
        <dbReference type="EMBL" id="WJW69539.1"/>
    </source>
</evidence>
<evidence type="ECO:0000256" key="1">
    <source>
        <dbReference type="ARBA" id="ARBA00000085"/>
    </source>
</evidence>
<feature type="domain" description="PAS" evidence="11">
    <location>
        <begin position="786"/>
        <end position="851"/>
    </location>
</feature>
<dbReference type="InterPro" id="IPR013767">
    <property type="entry name" value="PAS_fold"/>
</dbReference>
<organism evidence="13 15">
    <name type="scientific">Candidatus Chlorohelix allophototropha</name>
    <dbReference type="NCBI Taxonomy" id="3003348"/>
    <lineage>
        <taxon>Bacteria</taxon>
        <taxon>Bacillati</taxon>
        <taxon>Chloroflexota</taxon>
        <taxon>Chloroflexia</taxon>
        <taxon>Candidatus Chloroheliales</taxon>
        <taxon>Candidatus Chloroheliaceae</taxon>
        <taxon>Candidatus Chlorohelix</taxon>
    </lineage>
</organism>
<sequence length="1149" mass="131188">MDTVVSNNSYTVLIIEDSVEDRTIVKRFLNQDPYHSYRFEETDMGETGLELCLSRHPDLILLDYSLPDFTGLEFLKDLNERMKELPCPVIVFTGVGNATIATECMKYGAQDYLVKGAFTPENLQLAIQTSYQTYRRKLQERYLLSTSILESISEAFCALDAEERFTYVNHKAEELWNIHQEELQGKKFEEIFPQMASIPEYQYLRQAIVDQTPVKFERYIHAIQRWIKIKVYPAGSGVSVYFEDISVQKQAEEQMRRWNEELERKVEERTAALTTEIEGRKRSEEALSKSEERYRFLTENLTDTISRLSPDGVFEYVSPSCQKILGFTPEELVGHHLLEFIHPDDHLKLLKLQANWHGQNNLLVTYRSRCKSGQYLWVEISAHFTIDSDTGQAINIITVTRDISVRKQAEKVLQRYQLLSENTLEIILFIRPDGTLLEANHAAVLAYGYSIEELQSLNIRDLRAEETRSLVISQMQEAGNKGVVFETLHRRRDGSVFPVEVSSRGIELDDEIVLLSLIRDISERKQAETALHDSEERFRAFMDNSPTAAWIIDYEGRLQYMNRASAHSMKIELENAGSKNLTDYIPPEFVDLILANIQKTYDTAQATLVIEPFPGAVGTKRQALVSLFPIPDPSGQRLIGGIATDITERVRMEEALRQSENRFRSVVNNIKEVFFQTDAEGLWSFLNPAWTEVTGFTVEESLGQNFLNYVYPDDRQRNLELFTPLIERKKEYCRHTIRYLTKAGTPRWIEVYARLTFDEHDVVLGTSGTLRDVHEQRLAEAALRESEERYRFLAENSTDTISRLSYAGVFEYVSPACQKFIGFATEELRGHTFLDFVHPDDHEQFLKLLSNWQGQNNFLVTYRARCKSGHYIWVEASVHLTSNPNTGQVLNVIMVTRDITERLKMEEALNAEKLKAQNLESLGVLAGGIAHSFNNALVGVTGYMSLAKLELEETSDAYACLEEAEKSTQRLTELAQRLVPFASGGAPIKQKVKLENIIKNATSFMNQNSNLRYHFDLPPDLWLVPAEPAQIREALQNLIKNALEAMPEGGIIEVKAANVTLEANQVFLLNPGRYVKVTVQDQGCGIRSEELARIFDPYYTSKFMGNGLGLTLSYSIIRRHGGQLVVESEWGKGTTIHFYLPALPEEAGV</sequence>
<dbReference type="GO" id="GO:0000160">
    <property type="term" value="P:phosphorelay signal transduction system"/>
    <property type="evidence" value="ECO:0007669"/>
    <property type="project" value="UniProtKB-KW"/>
</dbReference>
<evidence type="ECO:0000259" key="9">
    <source>
        <dbReference type="PROSITE" id="PS50109"/>
    </source>
</evidence>
<evidence type="ECO:0000313" key="16">
    <source>
        <dbReference type="Proteomes" id="UP001431572"/>
    </source>
</evidence>
<dbReference type="InterPro" id="IPR035965">
    <property type="entry name" value="PAS-like_dom_sf"/>
</dbReference>
<feature type="modified residue" description="4-aspartylphosphate" evidence="7">
    <location>
        <position position="63"/>
    </location>
</feature>
<dbReference type="Pfam" id="PF08447">
    <property type="entry name" value="PAS_3"/>
    <property type="match status" value="2"/>
</dbReference>
<keyword evidence="3 7" id="KW-0597">Phosphoprotein</keyword>
<dbReference type="Pfam" id="PF02518">
    <property type="entry name" value="HATPase_c"/>
    <property type="match status" value="1"/>
</dbReference>
<dbReference type="PANTHER" id="PTHR43304">
    <property type="entry name" value="PHYTOCHROME-LIKE PROTEIN CPH1"/>
    <property type="match status" value="1"/>
</dbReference>
<dbReference type="SMART" id="SM00086">
    <property type="entry name" value="PAC"/>
    <property type="match status" value="4"/>
</dbReference>
<evidence type="ECO:0000259" key="11">
    <source>
        <dbReference type="PROSITE" id="PS50112"/>
    </source>
</evidence>
<dbReference type="Pfam" id="PF00989">
    <property type="entry name" value="PAS"/>
    <property type="match status" value="1"/>
</dbReference>
<dbReference type="CDD" id="cd00075">
    <property type="entry name" value="HATPase"/>
    <property type="match status" value="1"/>
</dbReference>
<name>A0A8T7M677_9CHLR</name>
<feature type="coiled-coil region" evidence="8">
    <location>
        <begin position="902"/>
        <end position="964"/>
    </location>
</feature>
<dbReference type="PRINTS" id="PR00344">
    <property type="entry name" value="BCTRLSENSOR"/>
</dbReference>
<dbReference type="Pfam" id="PF08448">
    <property type="entry name" value="PAS_4"/>
    <property type="match status" value="2"/>
</dbReference>
<evidence type="ECO:0000256" key="7">
    <source>
        <dbReference type="PROSITE-ProRule" id="PRU00169"/>
    </source>
</evidence>
<dbReference type="InterPro" id="IPR000014">
    <property type="entry name" value="PAS"/>
</dbReference>
<dbReference type="Proteomes" id="UP000521676">
    <property type="component" value="Unassembled WGS sequence"/>
</dbReference>
<evidence type="ECO:0000313" key="13">
    <source>
        <dbReference type="EMBL" id="NWJ47627.1"/>
    </source>
</evidence>
<dbReference type="Gene3D" id="3.40.50.2300">
    <property type="match status" value="1"/>
</dbReference>
<evidence type="ECO:0000256" key="3">
    <source>
        <dbReference type="ARBA" id="ARBA00022553"/>
    </source>
</evidence>
<dbReference type="SUPFAM" id="SSF55785">
    <property type="entry name" value="PYP-like sensor domain (PAS domain)"/>
    <property type="match status" value="6"/>
</dbReference>
<dbReference type="GO" id="GO:0004673">
    <property type="term" value="F:protein histidine kinase activity"/>
    <property type="evidence" value="ECO:0007669"/>
    <property type="project" value="UniProtKB-EC"/>
</dbReference>
<dbReference type="InterPro" id="IPR013656">
    <property type="entry name" value="PAS_4"/>
</dbReference>
<dbReference type="NCBIfam" id="TIGR00229">
    <property type="entry name" value="sensory_box"/>
    <property type="match status" value="6"/>
</dbReference>
<feature type="domain" description="PAS" evidence="11">
    <location>
        <begin position="412"/>
        <end position="482"/>
    </location>
</feature>
<dbReference type="Gene3D" id="3.30.565.10">
    <property type="entry name" value="Histidine kinase-like ATPase, C-terminal domain"/>
    <property type="match status" value="1"/>
</dbReference>
<keyword evidence="8" id="KW-0175">Coiled coil</keyword>
<dbReference type="CDD" id="cd00156">
    <property type="entry name" value="REC"/>
    <property type="match status" value="1"/>
</dbReference>
<evidence type="ECO:0000256" key="2">
    <source>
        <dbReference type="ARBA" id="ARBA00012438"/>
    </source>
</evidence>
<feature type="domain" description="Response regulatory" evidence="10">
    <location>
        <begin position="11"/>
        <end position="130"/>
    </location>
</feature>
<dbReference type="InterPro" id="IPR001610">
    <property type="entry name" value="PAC"/>
</dbReference>
<dbReference type="Gene3D" id="1.10.287.130">
    <property type="match status" value="1"/>
</dbReference>
<dbReference type="Proteomes" id="UP001431572">
    <property type="component" value="Chromosome 2"/>
</dbReference>
<evidence type="ECO:0000256" key="4">
    <source>
        <dbReference type="ARBA" id="ARBA00022679"/>
    </source>
</evidence>
<feature type="domain" description="PAC" evidence="12">
    <location>
        <begin position="602"/>
        <end position="658"/>
    </location>
</feature>
<dbReference type="SMART" id="SM00448">
    <property type="entry name" value="REC"/>
    <property type="match status" value="1"/>
</dbReference>
<dbReference type="EC" id="2.7.13.3" evidence="2"/>
<evidence type="ECO:0000256" key="6">
    <source>
        <dbReference type="ARBA" id="ARBA00023012"/>
    </source>
</evidence>
<protein>
    <recommendedName>
        <fullName evidence="2">histidine kinase</fullName>
        <ecNumber evidence="2">2.7.13.3</ecNumber>
    </recommendedName>
</protein>
<dbReference type="EMBL" id="CP128400">
    <property type="protein sequence ID" value="WJW69539.1"/>
    <property type="molecule type" value="Genomic_DNA"/>
</dbReference>
<feature type="domain" description="PAS" evidence="11">
    <location>
        <begin position="290"/>
        <end position="346"/>
    </location>
</feature>
<feature type="coiled-coil region" evidence="8">
    <location>
        <begin position="248"/>
        <end position="300"/>
    </location>
</feature>
<dbReference type="AlphaFoldDB" id="A0A8T7M677"/>
<dbReference type="Pfam" id="PF00072">
    <property type="entry name" value="Response_reg"/>
    <property type="match status" value="1"/>
</dbReference>
<dbReference type="Gene3D" id="3.30.450.20">
    <property type="entry name" value="PAS domain"/>
    <property type="match status" value="6"/>
</dbReference>
<feature type="domain" description="PAC" evidence="12">
    <location>
        <begin position="483"/>
        <end position="533"/>
    </location>
</feature>
<dbReference type="InterPro" id="IPR003594">
    <property type="entry name" value="HATPase_dom"/>
</dbReference>
<feature type="domain" description="PAS" evidence="11">
    <location>
        <begin position="659"/>
        <end position="729"/>
    </location>
</feature>
<evidence type="ECO:0000259" key="12">
    <source>
        <dbReference type="PROSITE" id="PS50113"/>
    </source>
</evidence>
<dbReference type="SMART" id="SM00091">
    <property type="entry name" value="PAS"/>
    <property type="match status" value="6"/>
</dbReference>
<feature type="domain" description="PAC" evidence="12">
    <location>
        <begin position="360"/>
        <end position="415"/>
    </location>
</feature>
<evidence type="ECO:0000256" key="8">
    <source>
        <dbReference type="SAM" id="Coils"/>
    </source>
</evidence>
<dbReference type="PROSITE" id="PS50113">
    <property type="entry name" value="PAC"/>
    <property type="match status" value="5"/>
</dbReference>